<dbReference type="GO" id="GO:0006637">
    <property type="term" value="P:acyl-CoA metabolic process"/>
    <property type="evidence" value="ECO:0007669"/>
    <property type="project" value="TreeGrafter"/>
</dbReference>
<evidence type="ECO:0000313" key="5">
    <source>
        <dbReference type="EMBL" id="OAN47838.1"/>
    </source>
</evidence>
<sequence length="139" mass="15196">MTMTPIPQSIENANAPRGRLSIRTVAMPADTNPQGVIFGGWLLAQMDLAGGTHAFHRAKGLVVTVAVEAMTFHEAVFVGDEVSCYTEVVKVGKSSIAVRVEAWVRRRWGEAEQIKVTSASFTFVAINEDRSKRLVPPEE</sequence>
<comment type="caution">
    <text evidence="5">The sequence shown here is derived from an EMBL/GenBank/DDBJ whole genome shotgun (WGS) entry which is preliminary data.</text>
</comment>
<evidence type="ECO:0000313" key="6">
    <source>
        <dbReference type="Proteomes" id="UP000078543"/>
    </source>
</evidence>
<dbReference type="PROSITE" id="PS51770">
    <property type="entry name" value="HOTDOG_ACOT"/>
    <property type="match status" value="1"/>
</dbReference>
<organism evidence="5 6">
    <name type="scientific">Magnetospirillum moscoviense</name>
    <dbReference type="NCBI Taxonomy" id="1437059"/>
    <lineage>
        <taxon>Bacteria</taxon>
        <taxon>Pseudomonadati</taxon>
        <taxon>Pseudomonadota</taxon>
        <taxon>Alphaproteobacteria</taxon>
        <taxon>Rhodospirillales</taxon>
        <taxon>Rhodospirillaceae</taxon>
        <taxon>Magnetospirillum</taxon>
    </lineage>
</organism>
<proteinExistence type="inferred from homology"/>
<dbReference type="InterPro" id="IPR040170">
    <property type="entry name" value="Cytosol_ACT"/>
</dbReference>
<dbReference type="SUPFAM" id="SSF54637">
    <property type="entry name" value="Thioesterase/thiol ester dehydrase-isomerase"/>
    <property type="match status" value="1"/>
</dbReference>
<evidence type="ECO:0000256" key="1">
    <source>
        <dbReference type="ARBA" id="ARBA00010458"/>
    </source>
</evidence>
<dbReference type="Gene3D" id="3.10.129.10">
    <property type="entry name" value="Hotdog Thioesterase"/>
    <property type="match status" value="1"/>
</dbReference>
<dbReference type="Proteomes" id="UP000078543">
    <property type="component" value="Unassembled WGS sequence"/>
</dbReference>
<keyword evidence="2 3" id="KW-0378">Hydrolase</keyword>
<dbReference type="PANTHER" id="PTHR11049">
    <property type="entry name" value="ACYL COENZYME A THIOESTER HYDROLASE"/>
    <property type="match status" value="1"/>
</dbReference>
<dbReference type="GO" id="GO:0005829">
    <property type="term" value="C:cytosol"/>
    <property type="evidence" value="ECO:0007669"/>
    <property type="project" value="TreeGrafter"/>
</dbReference>
<dbReference type="InterPro" id="IPR033120">
    <property type="entry name" value="HOTDOG_ACOT"/>
</dbReference>
<protein>
    <submittedName>
        <fullName evidence="5">Acyl-CoA thioesterase</fullName>
    </submittedName>
</protein>
<evidence type="ECO:0000256" key="2">
    <source>
        <dbReference type="ARBA" id="ARBA00022801"/>
    </source>
</evidence>
<dbReference type="STRING" id="1437059.A6A05_03135"/>
<name>A0A178MI82_9PROT</name>
<dbReference type="CDD" id="cd03442">
    <property type="entry name" value="BFIT_BACH"/>
    <property type="match status" value="1"/>
</dbReference>
<dbReference type="RefSeq" id="WP_068502950.1">
    <property type="nucleotide sequence ID" value="NZ_LWQU01000163.1"/>
</dbReference>
<dbReference type="InterPro" id="IPR006683">
    <property type="entry name" value="Thioestr_dom"/>
</dbReference>
<dbReference type="EMBL" id="LWQU01000163">
    <property type="protein sequence ID" value="OAN47838.1"/>
    <property type="molecule type" value="Genomic_DNA"/>
</dbReference>
<evidence type="ECO:0000256" key="3">
    <source>
        <dbReference type="PROSITE-ProRule" id="PRU01106"/>
    </source>
</evidence>
<dbReference type="GO" id="GO:0009062">
    <property type="term" value="P:fatty acid catabolic process"/>
    <property type="evidence" value="ECO:0007669"/>
    <property type="project" value="TreeGrafter"/>
</dbReference>
<evidence type="ECO:0000259" key="4">
    <source>
        <dbReference type="PROSITE" id="PS51770"/>
    </source>
</evidence>
<feature type="domain" description="HotDog ACOT-type" evidence="4">
    <location>
        <begin position="16"/>
        <end position="129"/>
    </location>
</feature>
<dbReference type="Pfam" id="PF03061">
    <property type="entry name" value="4HBT"/>
    <property type="match status" value="1"/>
</dbReference>
<keyword evidence="6" id="KW-1185">Reference proteome</keyword>
<comment type="similarity">
    <text evidence="1">Belongs to the acyl coenzyme A hydrolase family.</text>
</comment>
<accession>A0A178MI82</accession>
<gene>
    <name evidence="5" type="ORF">A6A05_03135</name>
</gene>
<dbReference type="GO" id="GO:0052816">
    <property type="term" value="F:long-chain fatty acyl-CoA hydrolase activity"/>
    <property type="evidence" value="ECO:0007669"/>
    <property type="project" value="TreeGrafter"/>
</dbReference>
<reference evidence="5 6" key="1">
    <citation type="submission" date="2016-04" db="EMBL/GenBank/DDBJ databases">
        <title>Draft genome sequence of freshwater magnetotactic bacteria Magnetospirillum marisnigri SP-1 and Magnetospirillum moscoviense BB-1.</title>
        <authorList>
            <person name="Koziaeva V."/>
            <person name="Dziuba M.V."/>
            <person name="Ivanov T.M."/>
            <person name="Kuznetsov B."/>
            <person name="Grouzdev D.S."/>
        </authorList>
    </citation>
    <scope>NUCLEOTIDE SEQUENCE [LARGE SCALE GENOMIC DNA]</scope>
    <source>
        <strain evidence="5 6">BB-1</strain>
    </source>
</reference>
<dbReference type="InterPro" id="IPR029069">
    <property type="entry name" value="HotDog_dom_sf"/>
</dbReference>
<dbReference type="AlphaFoldDB" id="A0A178MI82"/>
<dbReference type="PANTHER" id="PTHR11049:SF5">
    <property type="entry name" value="ACYL-COA THIOESTER HYDROLASE YCIA"/>
    <property type="match status" value="1"/>
</dbReference>